<feature type="domain" description="HAT C-terminal dimerisation" evidence="2">
    <location>
        <begin position="79"/>
        <end position="133"/>
    </location>
</feature>
<dbReference type="InterPro" id="IPR008906">
    <property type="entry name" value="HATC_C_dom"/>
</dbReference>
<dbReference type="SUPFAM" id="SSF53098">
    <property type="entry name" value="Ribonuclease H-like"/>
    <property type="match status" value="1"/>
</dbReference>
<name>A0AAV8V6E0_9CUCU</name>
<evidence type="ECO:0000313" key="3">
    <source>
        <dbReference type="EMBL" id="KAJ8909657.1"/>
    </source>
</evidence>
<dbReference type="EMBL" id="JANEYG010000457">
    <property type="protein sequence ID" value="KAJ8909657.1"/>
    <property type="molecule type" value="Genomic_DNA"/>
</dbReference>
<dbReference type="Pfam" id="PF05699">
    <property type="entry name" value="Dimer_Tnp_hAT"/>
    <property type="match status" value="1"/>
</dbReference>
<organism evidence="3 4">
    <name type="scientific">Exocentrus adspersus</name>
    <dbReference type="NCBI Taxonomy" id="1586481"/>
    <lineage>
        <taxon>Eukaryota</taxon>
        <taxon>Metazoa</taxon>
        <taxon>Ecdysozoa</taxon>
        <taxon>Arthropoda</taxon>
        <taxon>Hexapoda</taxon>
        <taxon>Insecta</taxon>
        <taxon>Pterygota</taxon>
        <taxon>Neoptera</taxon>
        <taxon>Endopterygota</taxon>
        <taxon>Coleoptera</taxon>
        <taxon>Polyphaga</taxon>
        <taxon>Cucujiformia</taxon>
        <taxon>Chrysomeloidea</taxon>
        <taxon>Cerambycidae</taxon>
        <taxon>Lamiinae</taxon>
        <taxon>Acanthocinini</taxon>
        <taxon>Exocentrus</taxon>
    </lineage>
</organism>
<evidence type="ECO:0000259" key="2">
    <source>
        <dbReference type="Pfam" id="PF05699"/>
    </source>
</evidence>
<feature type="region of interest" description="Disordered" evidence="1">
    <location>
        <begin position="22"/>
        <end position="53"/>
    </location>
</feature>
<proteinExistence type="predicted"/>
<accession>A0AAV8V6E0</accession>
<feature type="compositionally biased region" description="Basic and acidic residues" evidence="1">
    <location>
        <begin position="23"/>
        <end position="40"/>
    </location>
</feature>
<keyword evidence="4" id="KW-1185">Reference proteome</keyword>
<sequence length="136" mass="15738">MTFSSEQSEEFAKNIVTGLVRSKIPEKRNTMGNRDREETQRNPNESDDENSELSVWGAFRKKAAGALPKGSANSQAIIEIQRYLEDELLPRNEDPSKWWKKHQYHYPYLSKVFREKGCALATSVPCERLFPKQAKF</sequence>
<dbReference type="AlphaFoldDB" id="A0AAV8V6E0"/>
<dbReference type="GO" id="GO:0046983">
    <property type="term" value="F:protein dimerization activity"/>
    <property type="evidence" value="ECO:0007669"/>
    <property type="project" value="InterPro"/>
</dbReference>
<evidence type="ECO:0000256" key="1">
    <source>
        <dbReference type="SAM" id="MobiDB-lite"/>
    </source>
</evidence>
<protein>
    <recommendedName>
        <fullName evidence="2">HAT C-terminal dimerisation domain-containing protein</fullName>
    </recommendedName>
</protein>
<dbReference type="Proteomes" id="UP001159042">
    <property type="component" value="Unassembled WGS sequence"/>
</dbReference>
<gene>
    <name evidence="3" type="ORF">NQ315_017594</name>
</gene>
<comment type="caution">
    <text evidence="3">The sequence shown here is derived from an EMBL/GenBank/DDBJ whole genome shotgun (WGS) entry which is preliminary data.</text>
</comment>
<dbReference type="PANTHER" id="PTHR47611:SF3">
    <property type="entry name" value="HAT C-TERMINAL DIMERISATION DOMAIN-CONTAINING PROTEIN"/>
    <property type="match status" value="1"/>
</dbReference>
<reference evidence="3 4" key="1">
    <citation type="journal article" date="2023" name="Insect Mol. Biol.">
        <title>Genome sequencing provides insights into the evolution of gene families encoding plant cell wall-degrading enzymes in longhorned beetles.</title>
        <authorList>
            <person name="Shin N.R."/>
            <person name="Okamura Y."/>
            <person name="Kirsch R."/>
            <person name="Pauchet Y."/>
        </authorList>
    </citation>
    <scope>NUCLEOTIDE SEQUENCE [LARGE SCALE GENOMIC DNA]</scope>
    <source>
        <strain evidence="3">EAD_L_NR</strain>
    </source>
</reference>
<dbReference type="InterPro" id="IPR012337">
    <property type="entry name" value="RNaseH-like_sf"/>
</dbReference>
<evidence type="ECO:0000313" key="4">
    <source>
        <dbReference type="Proteomes" id="UP001159042"/>
    </source>
</evidence>
<dbReference type="PANTHER" id="PTHR47611">
    <property type="entry name" value="HAT DIMERISATION DOMAIN, C-TERMINAL"/>
    <property type="match status" value="1"/>
</dbReference>